<keyword evidence="4" id="KW-0156">Chromatin regulator</keyword>
<keyword evidence="9" id="KW-0175">Coiled coil</keyword>
<feature type="coiled-coil region" evidence="9">
    <location>
        <begin position="412"/>
        <end position="443"/>
    </location>
</feature>
<dbReference type="Gene3D" id="3.40.800.20">
    <property type="entry name" value="Histone deacetylase domain"/>
    <property type="match status" value="1"/>
</dbReference>
<feature type="compositionally biased region" description="Low complexity" evidence="10">
    <location>
        <begin position="993"/>
        <end position="1004"/>
    </location>
</feature>
<dbReference type="SMART" id="SM00220">
    <property type="entry name" value="S_TKc"/>
    <property type="match status" value="1"/>
</dbReference>
<feature type="compositionally biased region" description="Acidic residues" evidence="10">
    <location>
        <begin position="1077"/>
        <end position="1087"/>
    </location>
</feature>
<evidence type="ECO:0000256" key="10">
    <source>
        <dbReference type="SAM" id="MobiDB-lite"/>
    </source>
</evidence>
<keyword evidence="3" id="KW-0378">Hydrolase</keyword>
<dbReference type="Pfam" id="PF00850">
    <property type="entry name" value="Hist_deacetyl"/>
    <property type="match status" value="1"/>
</dbReference>
<dbReference type="PROSITE" id="PS00108">
    <property type="entry name" value="PROTEIN_KINASE_ST"/>
    <property type="match status" value="1"/>
</dbReference>
<feature type="region of interest" description="Disordered" evidence="10">
    <location>
        <begin position="989"/>
        <end position="1023"/>
    </location>
</feature>
<dbReference type="PANTHER" id="PTHR10625:SF36">
    <property type="entry name" value="HISTONE DEACETYLASE 3"/>
    <property type="match status" value="1"/>
</dbReference>
<dbReference type="GO" id="GO:0040029">
    <property type="term" value="P:epigenetic regulation of gene expression"/>
    <property type="evidence" value="ECO:0007669"/>
    <property type="project" value="TreeGrafter"/>
</dbReference>
<dbReference type="GO" id="GO:0004672">
    <property type="term" value="F:protein kinase activity"/>
    <property type="evidence" value="ECO:0007669"/>
    <property type="project" value="InterPro"/>
</dbReference>
<dbReference type="InterPro" id="IPR000719">
    <property type="entry name" value="Prot_kinase_dom"/>
</dbReference>
<keyword evidence="6" id="KW-0804">Transcription</keyword>
<evidence type="ECO:0000256" key="7">
    <source>
        <dbReference type="ARBA" id="ARBA00023242"/>
    </source>
</evidence>
<reference evidence="12" key="1">
    <citation type="submission" date="2021-06" db="EMBL/GenBank/DDBJ databases">
        <title>Candida auris outbreak in lebanese hospital.</title>
        <authorList>
            <person name="Finianos M."/>
        </authorList>
    </citation>
    <scope>NUCLEOTIDE SEQUENCE</scope>
    <source>
        <strain evidence="12">CA7LBN</strain>
    </source>
</reference>
<dbReference type="AlphaFoldDB" id="A0A8F2VYT4"/>
<dbReference type="InterPro" id="IPR037138">
    <property type="entry name" value="His_deacetylse_dom_sf"/>
</dbReference>
<keyword evidence="5" id="KW-0805">Transcription regulation</keyword>
<dbReference type="GO" id="GO:0005524">
    <property type="term" value="F:ATP binding"/>
    <property type="evidence" value="ECO:0007669"/>
    <property type="project" value="InterPro"/>
</dbReference>
<dbReference type="InterPro" id="IPR023696">
    <property type="entry name" value="Ureohydrolase_dom_sf"/>
</dbReference>
<evidence type="ECO:0000313" key="12">
    <source>
        <dbReference type="EMBL" id="QWW22316.1"/>
    </source>
</evidence>
<protein>
    <recommendedName>
        <fullName evidence="2">histone deacetylase</fullName>
        <ecNumber evidence="2">3.5.1.98</ecNumber>
    </recommendedName>
</protein>
<dbReference type="InterPro" id="IPR011009">
    <property type="entry name" value="Kinase-like_dom_sf"/>
</dbReference>
<accession>A0A8F2VYT4</accession>
<feature type="compositionally biased region" description="Low complexity" evidence="10">
    <location>
        <begin position="868"/>
        <end position="880"/>
    </location>
</feature>
<evidence type="ECO:0000259" key="11">
    <source>
        <dbReference type="PROSITE" id="PS50011"/>
    </source>
</evidence>
<proteinExistence type="inferred from homology"/>
<dbReference type="Pfam" id="PF00069">
    <property type="entry name" value="Pkinase"/>
    <property type="match status" value="1"/>
</dbReference>
<dbReference type="GO" id="GO:0070210">
    <property type="term" value="C:Rpd3L-Expanded complex"/>
    <property type="evidence" value="ECO:0007669"/>
    <property type="project" value="TreeGrafter"/>
</dbReference>
<dbReference type="PRINTS" id="PR01271">
    <property type="entry name" value="HISDACETLASE"/>
</dbReference>
<evidence type="ECO:0000256" key="4">
    <source>
        <dbReference type="ARBA" id="ARBA00022853"/>
    </source>
</evidence>
<dbReference type="EC" id="3.5.1.98" evidence="2"/>
<name>A0A8F2VYT4_CANAR</name>
<sequence>MAASETFKTDEKTQEHAPVYFPQAQSGLRNVSYHYNPETSRYHYGPHHPMKPFRLMLTDHLVISYKLYERMDLYEPRKATREELLQFHSEDYVDFLQTITPELTTKWGEEKLAKFNIGDDCPIFDGMYDYSGLYAGASLDASRKLISGMSDIAINWSGGLHHAKKFEPSGFCYINDIVLAILNLLRVHPRVMYIDIDLHHGDGVQEAFNTTDRVMTVSFHKFNGEFFPGTGSIDERGIGKGKNYAVNVPLKDGIDDHSYIHLFKSIMEPLITKFQPTVIVQQCGADSLGYDRLGCFNLNIRAHGQCVKFIKSFGIPMLVVGGGGYTPRNVSRLWCYETSVLNDVTLDSKIPQKIPTYDWFGPDYSLHPQLDGRLDNKNSKKYLECVKTDILEQLRYLNYAPSVQMQEIPPDITGLTEEEEEIIKELNEEKEDEETRMMRDIKDEARSGEGQFGKVLLAEDITSKGREYVAIKTINRVDRAKLITKTYLSHTTKIKREIQIMKECAHPNVVKLYLVIDDLKFDKILLVLEYCKFGEIDWKKYNHYHEKYLKDGNKGITLNQIVRDVVNGLEYLHCYKHIIHRDLKPSNLLIGSDRTIKISDFGVSLILENNINDEKELGKTMGTPAFYAPELCQFVNKRLSMLNEEDMARSKVDARIDIWSLGVVIYCLFFHQLPFEGHNEFSLFKTIVNGELSFPKTRESTHVRVDDLKELELLKDLIKRLLSKDAASRPTLNDIKHHKFTTFELTKKEADKFYEYNRAVIAKHDPKAFDAFEEENRLTNRIKRLFGVGKEQGVSAPRLKDNDVKPQGKINITDLEKVDDLLDSYLDDSSSMGSLSEAEEDAAPAIDTTNLLSSFHSEKKLPSDTPTLHNSNSSHSSVSKLSRKSIPPPLKLQSSTFDMPQNSSLSSHSFLHAPPSPFSSGQKTPSTSGSNTVVIGESSPSSVKSIFSPSRRFFAKLKPTINSLYSPTNRDSSEAASYSDLAPPPFFGRASKRGSFSESISSMSSGGGGSRKNSMSSMRSTGLAKLSSSSSSLNLHGYLTDESLSSFSGKWQKAVERELQSDDDGDSQTDKHKAIVSDEDQESEVGDETLTMSPEKEGVGVAPIHGRNVDMMDQYLDRLEKN</sequence>
<evidence type="ECO:0000256" key="6">
    <source>
        <dbReference type="ARBA" id="ARBA00023163"/>
    </source>
</evidence>
<dbReference type="EMBL" id="CP076749">
    <property type="protein sequence ID" value="QWW22316.1"/>
    <property type="molecule type" value="Genomic_DNA"/>
</dbReference>
<evidence type="ECO:0000256" key="1">
    <source>
        <dbReference type="ARBA" id="ARBA00004123"/>
    </source>
</evidence>
<keyword evidence="7" id="KW-0539">Nucleus</keyword>
<dbReference type="SUPFAM" id="SSF56112">
    <property type="entry name" value="Protein kinase-like (PK-like)"/>
    <property type="match status" value="1"/>
</dbReference>
<dbReference type="CDD" id="cd14008">
    <property type="entry name" value="STKc_LKB1_CaMKK"/>
    <property type="match status" value="1"/>
</dbReference>
<gene>
    <name evidence="12" type="ORF">CA7LBN_001062</name>
</gene>
<feature type="region of interest" description="Disordered" evidence="10">
    <location>
        <begin position="857"/>
        <end position="944"/>
    </location>
</feature>
<comment type="similarity">
    <text evidence="8">Belongs to the histone deacetylase family. HD Type 1 subfamily.</text>
</comment>
<evidence type="ECO:0000256" key="5">
    <source>
        <dbReference type="ARBA" id="ARBA00023015"/>
    </source>
</evidence>
<evidence type="ECO:0000256" key="3">
    <source>
        <dbReference type="ARBA" id="ARBA00022801"/>
    </source>
</evidence>
<dbReference type="GO" id="GO:0141221">
    <property type="term" value="F:histone deacetylase activity, hydrolytic mechanism"/>
    <property type="evidence" value="ECO:0007669"/>
    <property type="project" value="UniProtKB-EC"/>
</dbReference>
<evidence type="ECO:0000256" key="9">
    <source>
        <dbReference type="SAM" id="Coils"/>
    </source>
</evidence>
<dbReference type="InterPro" id="IPR000286">
    <property type="entry name" value="HDACs"/>
</dbReference>
<dbReference type="Proteomes" id="UP000825438">
    <property type="component" value="Chromosome I"/>
</dbReference>
<dbReference type="InterPro" id="IPR023801">
    <property type="entry name" value="His_deacetylse_dom"/>
</dbReference>
<dbReference type="FunFam" id="3.40.800.20:FF:000007">
    <property type="entry name" value="Histone deacetylase"/>
    <property type="match status" value="1"/>
</dbReference>
<dbReference type="InterPro" id="IPR003084">
    <property type="entry name" value="HDAC_I/II"/>
</dbReference>
<dbReference type="PRINTS" id="PR01270">
    <property type="entry name" value="HDASUPER"/>
</dbReference>
<evidence type="ECO:0000256" key="2">
    <source>
        <dbReference type="ARBA" id="ARBA00012111"/>
    </source>
</evidence>
<feature type="compositionally biased region" description="Polar residues" evidence="10">
    <location>
        <begin position="918"/>
        <end position="933"/>
    </location>
</feature>
<dbReference type="PROSITE" id="PS50011">
    <property type="entry name" value="PROTEIN_KINASE_DOM"/>
    <property type="match status" value="1"/>
</dbReference>
<feature type="compositionally biased region" description="Polar residues" evidence="10">
    <location>
        <begin position="892"/>
        <end position="909"/>
    </location>
</feature>
<dbReference type="InterPro" id="IPR008271">
    <property type="entry name" value="Ser/Thr_kinase_AS"/>
</dbReference>
<dbReference type="PANTHER" id="PTHR10625">
    <property type="entry name" value="HISTONE DEACETYLASE HDAC1-RELATED"/>
    <property type="match status" value="1"/>
</dbReference>
<feature type="region of interest" description="Disordered" evidence="10">
    <location>
        <begin position="1055"/>
        <end position="1101"/>
    </location>
</feature>
<feature type="domain" description="Protein kinase" evidence="11">
    <location>
        <begin position="441"/>
        <end position="741"/>
    </location>
</feature>
<dbReference type="GO" id="GO:0034967">
    <property type="term" value="C:Set3 complex"/>
    <property type="evidence" value="ECO:0007669"/>
    <property type="project" value="UniProtKB-ARBA"/>
</dbReference>
<feature type="region of interest" description="Disordered" evidence="10">
    <location>
        <begin position="964"/>
        <end position="983"/>
    </location>
</feature>
<evidence type="ECO:0000256" key="8">
    <source>
        <dbReference type="ARBA" id="ARBA00061569"/>
    </source>
</evidence>
<comment type="subcellular location">
    <subcellularLocation>
        <location evidence="1">Nucleus</location>
    </subcellularLocation>
</comment>
<feature type="compositionally biased region" description="Low complexity" evidence="10">
    <location>
        <begin position="1011"/>
        <end position="1020"/>
    </location>
</feature>
<dbReference type="Gene3D" id="1.10.510.10">
    <property type="entry name" value="Transferase(Phosphotransferase) domain 1"/>
    <property type="match status" value="1"/>
</dbReference>
<dbReference type="SUPFAM" id="SSF52768">
    <property type="entry name" value="Arginase/deacetylase"/>
    <property type="match status" value="1"/>
</dbReference>
<organism evidence="12">
    <name type="scientific">Candidozyma auris</name>
    <name type="common">Yeast</name>
    <name type="synonym">Candida auris</name>
    <dbReference type="NCBI Taxonomy" id="498019"/>
    <lineage>
        <taxon>Eukaryota</taxon>
        <taxon>Fungi</taxon>
        <taxon>Dikarya</taxon>
        <taxon>Ascomycota</taxon>
        <taxon>Saccharomycotina</taxon>
        <taxon>Pichiomycetes</taxon>
        <taxon>Metschnikowiaceae</taxon>
        <taxon>Candidozyma</taxon>
    </lineage>
</organism>
<feature type="compositionally biased region" description="Polar residues" evidence="10">
    <location>
        <begin position="964"/>
        <end position="976"/>
    </location>
</feature>